<gene>
    <name evidence="2" type="ORF">PSTG_18449</name>
</gene>
<evidence type="ECO:0000256" key="1">
    <source>
        <dbReference type="SAM" id="MobiDB-lite"/>
    </source>
</evidence>
<proteinExistence type="predicted"/>
<accession>A0A0L0UMF0</accession>
<sequence>MEVDEEIMDITNRNDDHFPGYKEAQKEKETSKKVQFKRDDTTQGPKEKPTRKSYLEKTLAKEYPEADDRVVERMVGEGQMELSYGEIFAISNGVTEAFKKKISRKKVPIEAGADKRTSTAGGYSGG</sequence>
<name>A0A0L0UMF0_9BASI</name>
<comment type="caution">
    <text evidence="2">The sequence shown here is derived from an EMBL/GenBank/DDBJ whole genome shotgun (WGS) entry which is preliminary data.</text>
</comment>
<organism evidence="2 3">
    <name type="scientific">Puccinia striiformis f. sp. tritici PST-78</name>
    <dbReference type="NCBI Taxonomy" id="1165861"/>
    <lineage>
        <taxon>Eukaryota</taxon>
        <taxon>Fungi</taxon>
        <taxon>Dikarya</taxon>
        <taxon>Basidiomycota</taxon>
        <taxon>Pucciniomycotina</taxon>
        <taxon>Pucciniomycetes</taxon>
        <taxon>Pucciniales</taxon>
        <taxon>Pucciniaceae</taxon>
        <taxon>Puccinia</taxon>
    </lineage>
</organism>
<dbReference type="AlphaFoldDB" id="A0A0L0UMF0"/>
<dbReference type="Proteomes" id="UP000054564">
    <property type="component" value="Unassembled WGS sequence"/>
</dbReference>
<reference evidence="3" key="1">
    <citation type="submission" date="2014-03" db="EMBL/GenBank/DDBJ databases">
        <title>The Genome Sequence of Puccinia striiformis f. sp. tritici PST-78.</title>
        <authorList>
            <consortium name="The Broad Institute Genome Sequencing Platform"/>
            <person name="Cuomo C."/>
            <person name="Hulbert S."/>
            <person name="Chen X."/>
            <person name="Walker B."/>
            <person name="Young S.K."/>
            <person name="Zeng Q."/>
            <person name="Gargeya S."/>
            <person name="Fitzgerald M."/>
            <person name="Haas B."/>
            <person name="Abouelleil A."/>
            <person name="Alvarado L."/>
            <person name="Arachchi H.M."/>
            <person name="Berlin A.M."/>
            <person name="Chapman S.B."/>
            <person name="Goldberg J."/>
            <person name="Griggs A."/>
            <person name="Gujja S."/>
            <person name="Hansen M."/>
            <person name="Howarth C."/>
            <person name="Imamovic A."/>
            <person name="Larimer J."/>
            <person name="McCowan C."/>
            <person name="Montmayeur A."/>
            <person name="Murphy C."/>
            <person name="Neiman D."/>
            <person name="Pearson M."/>
            <person name="Priest M."/>
            <person name="Roberts A."/>
            <person name="Saif S."/>
            <person name="Shea T."/>
            <person name="Sisk P."/>
            <person name="Sykes S."/>
            <person name="Wortman J."/>
            <person name="Nusbaum C."/>
            <person name="Birren B."/>
        </authorList>
    </citation>
    <scope>NUCLEOTIDE SEQUENCE [LARGE SCALE GENOMIC DNA]</scope>
    <source>
        <strain evidence="3">race PST-78</strain>
    </source>
</reference>
<dbReference type="EMBL" id="AJIL01002966">
    <property type="protein sequence ID" value="KNE88156.1"/>
    <property type="molecule type" value="Genomic_DNA"/>
</dbReference>
<feature type="compositionally biased region" description="Basic and acidic residues" evidence="1">
    <location>
        <begin position="12"/>
        <end position="59"/>
    </location>
</feature>
<keyword evidence="3" id="KW-1185">Reference proteome</keyword>
<protein>
    <submittedName>
        <fullName evidence="2">Uncharacterized protein</fullName>
    </submittedName>
</protein>
<evidence type="ECO:0000313" key="2">
    <source>
        <dbReference type="EMBL" id="KNE88156.1"/>
    </source>
</evidence>
<feature type="non-terminal residue" evidence="2">
    <location>
        <position position="126"/>
    </location>
</feature>
<evidence type="ECO:0000313" key="3">
    <source>
        <dbReference type="Proteomes" id="UP000054564"/>
    </source>
</evidence>
<feature type="region of interest" description="Disordered" evidence="1">
    <location>
        <begin position="1"/>
        <end position="59"/>
    </location>
</feature>